<dbReference type="InterPro" id="IPR001650">
    <property type="entry name" value="Helicase_C-like"/>
</dbReference>
<evidence type="ECO:0000256" key="9">
    <source>
        <dbReference type="ARBA" id="ARBA00022946"/>
    </source>
</evidence>
<gene>
    <name evidence="14" type="ORF">HYFRA_00008714</name>
</gene>
<keyword evidence="15" id="KW-1185">Reference proteome</keyword>
<evidence type="ECO:0000256" key="7">
    <source>
        <dbReference type="ARBA" id="ARBA00022806"/>
    </source>
</evidence>
<keyword evidence="7" id="KW-0347">Helicase</keyword>
<comment type="cofactor">
    <cofactor evidence="2">
        <name>Mg(2+)</name>
        <dbReference type="ChEBI" id="CHEBI:18420"/>
    </cofactor>
</comment>
<evidence type="ECO:0000259" key="13">
    <source>
        <dbReference type="PROSITE" id="PS51194"/>
    </source>
</evidence>
<sequence>MNIAPRIPKPKPCAFCTFKASPWSTSTSLLRWQDGSIRHRHGGREKKRHKKLESRLASAKPWVPLQRIEPNTSSPLADQETRIKPGIPRRPRRGERRPSDPSRLPASSGQHHPGLFSGGKGKESAYEILGNLVFEQALRFLEREKRLVTARIADESDRVQQVTLVALQRKLAAFREDVRASAARACRLRNVTVADNPLFFHFRQAFISGHIPGLVAEIKYRYLQSVHGKTSHSSKATADLQAALADLSHPHEWYPGTRAMQRTVHLHIGPTNSGKTYHALKRLEAAKTGVYAGPLRLLAHEVYTRFNAMGKKCALITGEEQRIPEGMKHTLSSCTVEMVPLNTEVDVAVIDEIQMIGDFSRGWAWTQAFLGVQAKEVHLCGEERTEELITSLCRTIGDKLIIHRYKRLGLLDVEPKSLQSGGVNFTSALRNLQKGDAVILFSRVAIHAMKKSIEKATGKRCAVVYGSLPPETRAQQAALFNDPNNDYDYLAASNAVGMGLNLSIKRIIFEGTTRFNGVAHTRLETSEIKQIAGRAGRFKSSHDAIVGGKATIDGASPALPSKSEAPPTGFVTSFHKDDLNILTSAMKKTVPQIKTAGIFPPDHITAKFASFFSPNTPFTYVMLRLKELLKTDSRFHVCDVREIIDVLDVIQPYKMTVKDRLTFVNAPVQLQDPGALNFVTELASCISNQNSGELLDIRSMNLELLDLEVSSDPTAALIYLRNAEVLHKNLTLYLWLTYRFPAIFRSQALAFHVKGLLEEKIDFCLSRVGGRTATRVSSKRIKIMDEQFERVKQLEESGILEESNEDDQLNLVDALESIDGLEIASEDSAEISNGSWAHNKQLRDDNGDIKRDRNPLLIDSDDVTPATCKIEAEA</sequence>
<evidence type="ECO:0000256" key="4">
    <source>
        <dbReference type="ARBA" id="ARBA00012552"/>
    </source>
</evidence>
<proteinExistence type="predicted"/>
<evidence type="ECO:0000256" key="2">
    <source>
        <dbReference type="ARBA" id="ARBA00001946"/>
    </source>
</evidence>
<dbReference type="InterPro" id="IPR041082">
    <property type="entry name" value="Suv3_C_1"/>
</dbReference>
<evidence type="ECO:0000256" key="6">
    <source>
        <dbReference type="ARBA" id="ARBA00022801"/>
    </source>
</evidence>
<dbReference type="InterPro" id="IPR055206">
    <property type="entry name" value="DEXQc_SUV3"/>
</dbReference>
<evidence type="ECO:0000256" key="10">
    <source>
        <dbReference type="ARBA" id="ARBA00023128"/>
    </source>
</evidence>
<evidence type="ECO:0000256" key="11">
    <source>
        <dbReference type="ARBA" id="ARBA00047984"/>
    </source>
</evidence>
<dbReference type="CDD" id="cd18805">
    <property type="entry name" value="SF2_C_suv3"/>
    <property type="match status" value="1"/>
</dbReference>
<protein>
    <recommendedName>
        <fullName evidence="4">RNA helicase</fullName>
        <ecNumber evidence="4">3.6.4.13</ecNumber>
    </recommendedName>
</protein>
<keyword evidence="8" id="KW-0067">ATP-binding</keyword>
<dbReference type="CDD" id="cd17913">
    <property type="entry name" value="DEXQc_Suv3"/>
    <property type="match status" value="1"/>
</dbReference>
<evidence type="ECO:0000313" key="15">
    <source>
        <dbReference type="Proteomes" id="UP000696280"/>
    </source>
</evidence>
<name>A0A9N9PJI4_9HELO</name>
<evidence type="ECO:0000256" key="12">
    <source>
        <dbReference type="SAM" id="MobiDB-lite"/>
    </source>
</evidence>
<feature type="domain" description="Helicase C-terminal" evidence="13">
    <location>
        <begin position="424"/>
        <end position="597"/>
    </location>
</feature>
<evidence type="ECO:0000256" key="1">
    <source>
        <dbReference type="ARBA" id="ARBA00001936"/>
    </source>
</evidence>
<comment type="subcellular location">
    <subcellularLocation>
        <location evidence="3">Mitochondrion</location>
    </subcellularLocation>
</comment>
<dbReference type="Proteomes" id="UP000696280">
    <property type="component" value="Unassembled WGS sequence"/>
</dbReference>
<dbReference type="Gene3D" id="1.20.58.1080">
    <property type="match status" value="1"/>
</dbReference>
<dbReference type="PANTHER" id="PTHR12131">
    <property type="entry name" value="ATP-DEPENDENT RNA AND DNA HELICASE"/>
    <property type="match status" value="1"/>
</dbReference>
<dbReference type="EC" id="3.6.4.13" evidence="4"/>
<dbReference type="SUPFAM" id="SSF52540">
    <property type="entry name" value="P-loop containing nucleoside triphosphate hydrolases"/>
    <property type="match status" value="1"/>
</dbReference>
<dbReference type="InterPro" id="IPR022192">
    <property type="entry name" value="SUV3_C"/>
</dbReference>
<dbReference type="PROSITE" id="PS51194">
    <property type="entry name" value="HELICASE_CTER"/>
    <property type="match status" value="1"/>
</dbReference>
<dbReference type="SMART" id="SM00490">
    <property type="entry name" value="HELICc"/>
    <property type="match status" value="1"/>
</dbReference>
<evidence type="ECO:0000256" key="3">
    <source>
        <dbReference type="ARBA" id="ARBA00004173"/>
    </source>
</evidence>
<dbReference type="Gene3D" id="3.40.50.300">
    <property type="entry name" value="P-loop containing nucleotide triphosphate hydrolases"/>
    <property type="match status" value="2"/>
</dbReference>
<dbReference type="EMBL" id="CAJVRL010000067">
    <property type="protein sequence ID" value="CAG8955864.1"/>
    <property type="molecule type" value="Genomic_DNA"/>
</dbReference>
<dbReference type="Gene3D" id="1.20.272.40">
    <property type="match status" value="1"/>
</dbReference>
<evidence type="ECO:0000313" key="14">
    <source>
        <dbReference type="EMBL" id="CAG8955864.1"/>
    </source>
</evidence>
<comment type="caution">
    <text evidence="14">The sequence shown here is derived from an EMBL/GenBank/DDBJ whole genome shotgun (WGS) entry which is preliminary data.</text>
</comment>
<dbReference type="OrthoDB" id="6692397at2759"/>
<keyword evidence="6" id="KW-0378">Hydrolase</keyword>
<dbReference type="Pfam" id="PF18147">
    <property type="entry name" value="Suv3_C_1"/>
    <property type="match status" value="1"/>
</dbReference>
<dbReference type="GO" id="GO:0016787">
    <property type="term" value="F:hydrolase activity"/>
    <property type="evidence" value="ECO:0007669"/>
    <property type="project" value="UniProtKB-KW"/>
</dbReference>
<comment type="catalytic activity">
    <reaction evidence="11">
        <text>ATP + H2O = ADP + phosphate + H(+)</text>
        <dbReference type="Rhea" id="RHEA:13065"/>
        <dbReference type="ChEBI" id="CHEBI:15377"/>
        <dbReference type="ChEBI" id="CHEBI:15378"/>
        <dbReference type="ChEBI" id="CHEBI:30616"/>
        <dbReference type="ChEBI" id="CHEBI:43474"/>
        <dbReference type="ChEBI" id="CHEBI:456216"/>
        <dbReference type="EC" id="3.6.4.13"/>
    </reaction>
</comment>
<accession>A0A9N9PJI4</accession>
<keyword evidence="5" id="KW-0547">Nucleotide-binding</keyword>
<dbReference type="FunFam" id="3.40.50.300:FF:000957">
    <property type="entry name" value="ATP-dependent RNA helicase SUV3L, mitochondrial"/>
    <property type="match status" value="1"/>
</dbReference>
<dbReference type="PANTHER" id="PTHR12131:SF1">
    <property type="entry name" value="ATP-DEPENDENT RNA HELICASE SUPV3L1, MITOCHONDRIAL-RELATED"/>
    <property type="match status" value="1"/>
</dbReference>
<comment type="cofactor">
    <cofactor evidence="1">
        <name>Mn(2+)</name>
        <dbReference type="ChEBI" id="CHEBI:29035"/>
    </cofactor>
</comment>
<dbReference type="AlphaFoldDB" id="A0A9N9PJI4"/>
<dbReference type="Pfam" id="PF00271">
    <property type="entry name" value="Helicase_C"/>
    <property type="match status" value="1"/>
</dbReference>
<keyword evidence="10" id="KW-0496">Mitochondrion</keyword>
<dbReference type="GO" id="GO:0045025">
    <property type="term" value="C:mitochondrial degradosome"/>
    <property type="evidence" value="ECO:0007669"/>
    <property type="project" value="TreeGrafter"/>
</dbReference>
<feature type="compositionally biased region" description="Basic and acidic residues" evidence="12">
    <location>
        <begin position="841"/>
        <end position="854"/>
    </location>
</feature>
<dbReference type="Pfam" id="PF12513">
    <property type="entry name" value="SUV3_C"/>
    <property type="match status" value="1"/>
</dbReference>
<evidence type="ECO:0000256" key="5">
    <source>
        <dbReference type="ARBA" id="ARBA00022741"/>
    </source>
</evidence>
<dbReference type="InterPro" id="IPR050699">
    <property type="entry name" value="RNA-DNA_Helicase"/>
</dbReference>
<dbReference type="GO" id="GO:0003724">
    <property type="term" value="F:RNA helicase activity"/>
    <property type="evidence" value="ECO:0007669"/>
    <property type="project" value="UniProtKB-EC"/>
</dbReference>
<keyword evidence="9" id="KW-0809">Transit peptide</keyword>
<feature type="region of interest" description="Disordered" evidence="12">
    <location>
        <begin position="34"/>
        <end position="120"/>
    </location>
</feature>
<dbReference type="GO" id="GO:0000965">
    <property type="term" value="P:mitochondrial RNA 3'-end processing"/>
    <property type="evidence" value="ECO:0007669"/>
    <property type="project" value="TreeGrafter"/>
</dbReference>
<dbReference type="Pfam" id="PF22527">
    <property type="entry name" value="DEXQc_Suv3"/>
    <property type="match status" value="1"/>
</dbReference>
<feature type="compositionally biased region" description="Basic residues" evidence="12">
    <location>
        <begin position="38"/>
        <end position="52"/>
    </location>
</feature>
<dbReference type="GO" id="GO:0005524">
    <property type="term" value="F:ATP binding"/>
    <property type="evidence" value="ECO:0007669"/>
    <property type="project" value="UniProtKB-KW"/>
</dbReference>
<organism evidence="14 15">
    <name type="scientific">Hymenoscyphus fraxineus</name>
    <dbReference type="NCBI Taxonomy" id="746836"/>
    <lineage>
        <taxon>Eukaryota</taxon>
        <taxon>Fungi</taxon>
        <taxon>Dikarya</taxon>
        <taxon>Ascomycota</taxon>
        <taxon>Pezizomycotina</taxon>
        <taxon>Leotiomycetes</taxon>
        <taxon>Helotiales</taxon>
        <taxon>Helotiaceae</taxon>
        <taxon>Hymenoscyphus</taxon>
    </lineage>
</organism>
<reference evidence="14" key="1">
    <citation type="submission" date="2021-07" db="EMBL/GenBank/DDBJ databases">
        <authorList>
            <person name="Durling M."/>
        </authorList>
    </citation>
    <scope>NUCLEOTIDE SEQUENCE</scope>
</reference>
<dbReference type="InterPro" id="IPR027417">
    <property type="entry name" value="P-loop_NTPase"/>
</dbReference>
<dbReference type="InterPro" id="IPR044774">
    <property type="entry name" value="Suv3_DEXQc"/>
</dbReference>
<feature type="region of interest" description="Disordered" evidence="12">
    <location>
        <begin position="832"/>
        <end position="862"/>
    </location>
</feature>
<evidence type="ECO:0000256" key="8">
    <source>
        <dbReference type="ARBA" id="ARBA00022840"/>
    </source>
</evidence>
<dbReference type="FunFam" id="3.40.50.300:FF:000269">
    <property type="entry name" value="ATP-dependent RNA helicase SUPV3L1, mitochondrial"/>
    <property type="match status" value="1"/>
</dbReference>